<dbReference type="GO" id="GO:0016740">
    <property type="term" value="F:transferase activity"/>
    <property type="evidence" value="ECO:0007669"/>
    <property type="project" value="UniProtKB-KW"/>
</dbReference>
<dbReference type="AlphaFoldDB" id="A0A7H0HZ71"/>
<dbReference type="Gene3D" id="3.90.550.10">
    <property type="entry name" value="Spore Coat Polysaccharide Biosynthesis Protein SpsA, Chain A"/>
    <property type="match status" value="1"/>
</dbReference>
<evidence type="ECO:0000259" key="1">
    <source>
        <dbReference type="Pfam" id="PF00535"/>
    </source>
</evidence>
<organism evidence="2 3">
    <name type="scientific">Streptomyces genisteinicus</name>
    <dbReference type="NCBI Taxonomy" id="2768068"/>
    <lineage>
        <taxon>Bacteria</taxon>
        <taxon>Bacillati</taxon>
        <taxon>Actinomycetota</taxon>
        <taxon>Actinomycetes</taxon>
        <taxon>Kitasatosporales</taxon>
        <taxon>Streptomycetaceae</taxon>
        <taxon>Streptomyces</taxon>
    </lineage>
</organism>
<reference evidence="2 3" key="1">
    <citation type="submission" date="2020-08" db="EMBL/GenBank/DDBJ databases">
        <title>A novel species.</title>
        <authorList>
            <person name="Gao J."/>
        </authorList>
    </citation>
    <scope>NUCLEOTIDE SEQUENCE [LARGE SCALE GENOMIC DNA]</scope>
    <source>
        <strain evidence="2 3">CRPJ-33</strain>
    </source>
</reference>
<dbReference type="InterPro" id="IPR029044">
    <property type="entry name" value="Nucleotide-diphossugar_trans"/>
</dbReference>
<sequence>MISVVIPTLDRLGPLRRALRSVGRQTHRDFEVIVVNDGGASPRHVVGEWHGEMDVQLLDLDSTHGVSHARNEGVRVARGEYIAFLDDDDVFLPTHLEHAHRELSSHGADAVYAGALVGSSWMEALPRRADHAPLKDFAFDARYLLVANFIHTGSFVVRNFAETPARFTEKLAHCEDWDMWMTLQEELGYRFRFAGDCTTIYHQVTRGRSTVQEAYQQSPTEFTRAREWLYTKWATDDPLVLAYRRWFREFDRRLDERIAARAPLPQHAFDRALRATHGPFLDGEEPDTAWLDAVFAR</sequence>
<dbReference type="InterPro" id="IPR050834">
    <property type="entry name" value="Glycosyltransf_2"/>
</dbReference>
<dbReference type="CDD" id="cd00761">
    <property type="entry name" value="Glyco_tranf_GTA_type"/>
    <property type="match status" value="1"/>
</dbReference>
<proteinExistence type="predicted"/>
<keyword evidence="2" id="KW-0808">Transferase</keyword>
<dbReference type="PANTHER" id="PTHR43685">
    <property type="entry name" value="GLYCOSYLTRANSFERASE"/>
    <property type="match status" value="1"/>
</dbReference>
<keyword evidence="3" id="KW-1185">Reference proteome</keyword>
<name>A0A7H0HZ71_9ACTN</name>
<dbReference type="Pfam" id="PF00535">
    <property type="entry name" value="Glycos_transf_2"/>
    <property type="match status" value="1"/>
</dbReference>
<dbReference type="KEGG" id="sgj:IAG43_24870"/>
<evidence type="ECO:0000313" key="2">
    <source>
        <dbReference type="EMBL" id="QNP65837.1"/>
    </source>
</evidence>
<accession>A0A7H0HZ71</accession>
<dbReference type="InterPro" id="IPR001173">
    <property type="entry name" value="Glyco_trans_2-like"/>
</dbReference>
<dbReference type="PANTHER" id="PTHR43685:SF2">
    <property type="entry name" value="GLYCOSYLTRANSFERASE 2-LIKE DOMAIN-CONTAINING PROTEIN"/>
    <property type="match status" value="1"/>
</dbReference>
<dbReference type="SUPFAM" id="SSF53448">
    <property type="entry name" value="Nucleotide-diphospho-sugar transferases"/>
    <property type="match status" value="1"/>
</dbReference>
<evidence type="ECO:0000313" key="3">
    <source>
        <dbReference type="Proteomes" id="UP000516230"/>
    </source>
</evidence>
<protein>
    <submittedName>
        <fullName evidence="2">Glycosyltransferase family 2 protein</fullName>
    </submittedName>
</protein>
<gene>
    <name evidence="2" type="ORF">IAG43_24870</name>
</gene>
<dbReference type="EMBL" id="CP060825">
    <property type="protein sequence ID" value="QNP65837.1"/>
    <property type="molecule type" value="Genomic_DNA"/>
</dbReference>
<dbReference type="RefSeq" id="WP_187742901.1">
    <property type="nucleotide sequence ID" value="NZ_CP060825.1"/>
</dbReference>
<dbReference type="Proteomes" id="UP000516230">
    <property type="component" value="Chromosome"/>
</dbReference>
<feature type="domain" description="Glycosyltransferase 2-like" evidence="1">
    <location>
        <begin position="3"/>
        <end position="131"/>
    </location>
</feature>